<protein>
    <submittedName>
        <fullName evidence="2">Uncharacterized protein</fullName>
    </submittedName>
</protein>
<evidence type="ECO:0000313" key="4">
    <source>
        <dbReference type="Proteomes" id="UP000034050"/>
    </source>
</evidence>
<name>A0A0G1CI51_9BACT</name>
<sequence>PILQKQDVPQIGKINLNFEANF</sequence>
<feature type="non-terminal residue" evidence="2">
    <location>
        <position position="1"/>
    </location>
</feature>
<dbReference type="Proteomes" id="UP000034050">
    <property type="component" value="Unassembled WGS sequence"/>
</dbReference>
<dbReference type="AlphaFoldDB" id="A0A0G1CI51"/>
<proteinExistence type="predicted"/>
<dbReference type="EMBL" id="LCFD01000004">
    <property type="protein sequence ID" value="KKS87075.1"/>
    <property type="molecule type" value="Genomic_DNA"/>
</dbReference>
<gene>
    <name evidence="3" type="ORF">UV61_C0004G0001</name>
    <name evidence="2" type="ORF">UV61_C0017G0001</name>
    <name evidence="1" type="ORF">UV61_C0018G0001</name>
</gene>
<organism evidence="2 4">
    <name type="scientific">Candidatus Gottesmanbacteria bacterium GW2011_GWB1_43_11</name>
    <dbReference type="NCBI Taxonomy" id="1618446"/>
    <lineage>
        <taxon>Bacteria</taxon>
        <taxon>Candidatus Gottesmaniibacteriota</taxon>
    </lineage>
</organism>
<dbReference type="EMBL" id="LCFD01000017">
    <property type="protein sequence ID" value="KKS85490.1"/>
    <property type="molecule type" value="Genomic_DNA"/>
</dbReference>
<accession>A0A0G1CI51</accession>
<reference evidence="2 4" key="1">
    <citation type="journal article" date="2015" name="Nature">
        <title>rRNA introns, odd ribosomes, and small enigmatic genomes across a large radiation of phyla.</title>
        <authorList>
            <person name="Brown C.T."/>
            <person name="Hug L.A."/>
            <person name="Thomas B.C."/>
            <person name="Sharon I."/>
            <person name="Castelle C.J."/>
            <person name="Singh A."/>
            <person name="Wilkins M.J."/>
            <person name="Williams K.H."/>
            <person name="Banfield J.F."/>
        </authorList>
    </citation>
    <scope>NUCLEOTIDE SEQUENCE [LARGE SCALE GENOMIC DNA]</scope>
</reference>
<evidence type="ECO:0000313" key="2">
    <source>
        <dbReference type="EMBL" id="KKS85490.1"/>
    </source>
</evidence>
<evidence type="ECO:0000313" key="3">
    <source>
        <dbReference type="EMBL" id="KKS87075.1"/>
    </source>
</evidence>
<evidence type="ECO:0000313" key="1">
    <source>
        <dbReference type="EMBL" id="KKS85362.1"/>
    </source>
</evidence>
<dbReference type="EMBL" id="LCFD01000018">
    <property type="protein sequence ID" value="KKS85362.1"/>
    <property type="molecule type" value="Genomic_DNA"/>
</dbReference>
<comment type="caution">
    <text evidence="2">The sequence shown here is derived from an EMBL/GenBank/DDBJ whole genome shotgun (WGS) entry which is preliminary data.</text>
</comment>